<feature type="signal peptide" evidence="1">
    <location>
        <begin position="1"/>
        <end position="22"/>
    </location>
</feature>
<proteinExistence type="predicted"/>
<name>B8CTM0_SHEPW</name>
<accession>B8CTM0</accession>
<dbReference type="HOGENOM" id="CLU_782777_0_0_6"/>
<keyword evidence="1" id="KW-0732">Signal</keyword>
<dbReference type="RefSeq" id="WP_020914594.1">
    <property type="nucleotide sequence ID" value="NC_011566.1"/>
</dbReference>
<evidence type="ECO:0000256" key="1">
    <source>
        <dbReference type="SAM" id="SignalP"/>
    </source>
</evidence>
<organism evidence="2 3">
    <name type="scientific">Shewanella piezotolerans (strain WP3 / JCM 13877)</name>
    <dbReference type="NCBI Taxonomy" id="225849"/>
    <lineage>
        <taxon>Bacteria</taxon>
        <taxon>Pseudomonadati</taxon>
        <taxon>Pseudomonadota</taxon>
        <taxon>Gammaproteobacteria</taxon>
        <taxon>Alteromonadales</taxon>
        <taxon>Shewanellaceae</taxon>
        <taxon>Shewanella</taxon>
    </lineage>
</organism>
<dbReference type="Proteomes" id="UP000000753">
    <property type="component" value="Chromosome"/>
</dbReference>
<dbReference type="STRING" id="225849.swp_4625"/>
<dbReference type="eggNOG" id="ENOG5033S72">
    <property type="taxonomic scope" value="Bacteria"/>
</dbReference>
<sequence>MKNTSLIIITLGLLQISLSSEASNREKLCQTTVDCSIGNTLVTSEDAGKIYLDGAYTGLSTPNMLNLSEGEHLISVGTDAKRQYLRREVTYKNQPLEIHLNQDNLATPKVWKALFVGVPTSQGQTELGQCNTSFSKADLDDGFEFFKHNLKQHIEPFSYNTVKWQVERRDLNAPAVLSHNPKNDWFTLEPEQGLAQLSDIKPGQYDTIFYFWREQQQDCSFKSPYFGLAWLEPMSEETNKTGYVTVKFNPEEIGVKGRIDQYLNDDPGVWTHEWLHVVIEQFYPQRGVNTPIAPKDKLILHSAQAYGYQYPWVDWYQDLISGQVALGKGFAGIGPEALLNCSIAQSAVNNCAAK</sequence>
<keyword evidence="3" id="KW-1185">Reference proteome</keyword>
<dbReference type="EMBL" id="CP000472">
    <property type="protein sequence ID" value="ACJ31264.1"/>
    <property type="molecule type" value="Genomic_DNA"/>
</dbReference>
<reference evidence="2 3" key="1">
    <citation type="journal article" date="2008" name="PLoS ONE">
        <title>Environmental adaptation: genomic analysis of the piezotolerant and psychrotolerant deep-sea iron reducing bacterium Shewanella piezotolerans WP3.</title>
        <authorList>
            <person name="Wang F."/>
            <person name="Wang J."/>
            <person name="Jian H."/>
            <person name="Zhang B."/>
            <person name="Li S."/>
            <person name="Wang F."/>
            <person name="Zeng X."/>
            <person name="Gao L."/>
            <person name="Bartlett D.H."/>
            <person name="Yu J."/>
            <person name="Hu S."/>
            <person name="Xiao X."/>
        </authorList>
    </citation>
    <scope>NUCLEOTIDE SEQUENCE [LARGE SCALE GENOMIC DNA]</scope>
    <source>
        <strain evidence="3">WP3 / JCM 13877</strain>
    </source>
</reference>
<evidence type="ECO:0000313" key="2">
    <source>
        <dbReference type="EMBL" id="ACJ31264.1"/>
    </source>
</evidence>
<evidence type="ECO:0000313" key="3">
    <source>
        <dbReference type="Proteomes" id="UP000000753"/>
    </source>
</evidence>
<gene>
    <name evidence="2" type="ordered locus">swp_4625</name>
</gene>
<feature type="chain" id="PRO_5002869891" description="PEGA domain-containing protein" evidence="1">
    <location>
        <begin position="23"/>
        <end position="354"/>
    </location>
</feature>
<dbReference type="KEGG" id="swp:swp_4625"/>
<evidence type="ECO:0008006" key="4">
    <source>
        <dbReference type="Google" id="ProtNLM"/>
    </source>
</evidence>
<protein>
    <recommendedName>
        <fullName evidence="4">PEGA domain-containing protein</fullName>
    </recommendedName>
</protein>
<dbReference type="AlphaFoldDB" id="B8CTM0"/>
<dbReference type="OrthoDB" id="632882at2"/>